<gene>
    <name evidence="9" type="ORF">HMPREF0556_12257</name>
</gene>
<evidence type="ECO:0000256" key="6">
    <source>
        <dbReference type="HAMAP-Rule" id="MF_00693"/>
    </source>
</evidence>
<evidence type="ECO:0000259" key="8">
    <source>
        <dbReference type="Pfam" id="PF20772"/>
    </source>
</evidence>
<dbReference type="SUPFAM" id="SSF75625">
    <property type="entry name" value="YebC-like"/>
    <property type="match status" value="1"/>
</dbReference>
<keyword evidence="9" id="KW-0808">Transferase</keyword>
<feature type="domain" description="TACO1/YebC-like second and third" evidence="7">
    <location>
        <begin position="84"/>
        <end position="241"/>
    </location>
</feature>
<evidence type="ECO:0000256" key="1">
    <source>
        <dbReference type="ARBA" id="ARBA00008724"/>
    </source>
</evidence>
<keyword evidence="10" id="KW-1185">Reference proteome</keyword>
<dbReference type="EMBL" id="ACCR02000005">
    <property type="protein sequence ID" value="EFI83572.1"/>
    <property type="molecule type" value="Genomic_DNA"/>
</dbReference>
<dbReference type="NCBIfam" id="NF001030">
    <property type="entry name" value="PRK00110.1"/>
    <property type="match status" value="1"/>
</dbReference>
<dbReference type="GO" id="GO:0003677">
    <property type="term" value="F:DNA binding"/>
    <property type="evidence" value="ECO:0007669"/>
    <property type="project" value="UniProtKB-UniRule"/>
</dbReference>
<evidence type="ECO:0000256" key="5">
    <source>
        <dbReference type="ARBA" id="ARBA00023163"/>
    </source>
</evidence>
<dbReference type="InterPro" id="IPR002876">
    <property type="entry name" value="Transcrip_reg_TACO1-like"/>
</dbReference>
<dbReference type="InterPro" id="IPR029072">
    <property type="entry name" value="YebC-like"/>
</dbReference>
<dbReference type="GO" id="GO:0016779">
    <property type="term" value="F:nucleotidyltransferase activity"/>
    <property type="evidence" value="ECO:0007669"/>
    <property type="project" value="UniProtKB-KW"/>
</dbReference>
<accession>D7UZ05</accession>
<dbReference type="Pfam" id="PF01709">
    <property type="entry name" value="Transcrip_reg"/>
    <property type="match status" value="1"/>
</dbReference>
<evidence type="ECO:0000313" key="9">
    <source>
        <dbReference type="EMBL" id="EFI83572.1"/>
    </source>
</evidence>
<dbReference type="Proteomes" id="UP000010119">
    <property type="component" value="Unassembled WGS sequence"/>
</dbReference>
<dbReference type="eggNOG" id="COG0217">
    <property type="taxonomic scope" value="Bacteria"/>
</dbReference>
<keyword evidence="4 6" id="KW-0238">DNA-binding</keyword>
<evidence type="ECO:0000256" key="2">
    <source>
        <dbReference type="ARBA" id="ARBA00022490"/>
    </source>
</evidence>
<comment type="caution">
    <text evidence="9">The sequence shown here is derived from an EMBL/GenBank/DDBJ whole genome shotgun (WGS) entry which is preliminary data.</text>
</comment>
<dbReference type="STRING" id="525367.HMPREF0556_12257"/>
<dbReference type="AlphaFoldDB" id="D7UZ05"/>
<dbReference type="GO" id="GO:0006355">
    <property type="term" value="P:regulation of DNA-templated transcription"/>
    <property type="evidence" value="ECO:0007669"/>
    <property type="project" value="UniProtKB-UniRule"/>
</dbReference>
<dbReference type="GO" id="GO:0005829">
    <property type="term" value="C:cytosol"/>
    <property type="evidence" value="ECO:0007669"/>
    <property type="project" value="TreeGrafter"/>
</dbReference>
<dbReference type="FunFam" id="1.10.10.200:FF:000002">
    <property type="entry name" value="Probable transcriptional regulatory protein CLM62_37755"/>
    <property type="match status" value="1"/>
</dbReference>
<dbReference type="NCBIfam" id="NF009044">
    <property type="entry name" value="PRK12378.1"/>
    <property type="match status" value="1"/>
</dbReference>
<dbReference type="PANTHER" id="PTHR12532">
    <property type="entry name" value="TRANSLATIONAL ACTIVATOR OF CYTOCHROME C OXIDASE 1"/>
    <property type="match status" value="1"/>
</dbReference>
<keyword evidence="3 6" id="KW-0805">Transcription regulation</keyword>
<keyword evidence="9" id="KW-0548">Nucleotidyltransferase</keyword>
<organism evidence="9 10">
    <name type="scientific">Listeria grayi DSM 20601</name>
    <dbReference type="NCBI Taxonomy" id="525367"/>
    <lineage>
        <taxon>Bacteria</taxon>
        <taxon>Bacillati</taxon>
        <taxon>Bacillota</taxon>
        <taxon>Bacilli</taxon>
        <taxon>Bacillales</taxon>
        <taxon>Listeriaceae</taxon>
        <taxon>Listeria</taxon>
    </lineage>
</organism>
<dbReference type="FunFam" id="3.30.70.980:FF:000002">
    <property type="entry name" value="Probable transcriptional regulatory protein YebC"/>
    <property type="match status" value="1"/>
</dbReference>
<dbReference type="HOGENOM" id="CLU_062974_2_2_9"/>
<dbReference type="PANTHER" id="PTHR12532:SF6">
    <property type="entry name" value="TRANSCRIPTIONAL REGULATORY PROTEIN YEBC-RELATED"/>
    <property type="match status" value="1"/>
</dbReference>
<dbReference type="Gene3D" id="1.10.10.200">
    <property type="match status" value="1"/>
</dbReference>
<evidence type="ECO:0000256" key="3">
    <source>
        <dbReference type="ARBA" id="ARBA00023015"/>
    </source>
</evidence>
<evidence type="ECO:0000313" key="10">
    <source>
        <dbReference type="Proteomes" id="UP000010119"/>
    </source>
</evidence>
<dbReference type="NCBIfam" id="TIGR01033">
    <property type="entry name" value="YebC/PmpR family DNA-binding transcriptional regulator"/>
    <property type="match status" value="1"/>
</dbReference>
<dbReference type="InterPro" id="IPR026564">
    <property type="entry name" value="Transcrip_reg_TACO1-like_dom3"/>
</dbReference>
<evidence type="ECO:0000259" key="7">
    <source>
        <dbReference type="Pfam" id="PF01709"/>
    </source>
</evidence>
<dbReference type="Pfam" id="PF20772">
    <property type="entry name" value="TACO1_YebC_N"/>
    <property type="match status" value="1"/>
</dbReference>
<reference evidence="9" key="1">
    <citation type="submission" date="2010-06" db="EMBL/GenBank/DDBJ databases">
        <authorList>
            <person name="Muzny D."/>
            <person name="Qin X."/>
            <person name="Buhay C."/>
            <person name="Dugan-Rocha S."/>
            <person name="Ding Y."/>
            <person name="Chen G."/>
            <person name="Hawes A."/>
            <person name="Holder M."/>
            <person name="Jhangiani S."/>
            <person name="Johnson A."/>
            <person name="Khan Z."/>
            <person name="Li Z."/>
            <person name="Liu W."/>
            <person name="Liu X."/>
            <person name="Perez L."/>
            <person name="Shen H."/>
            <person name="Wang Q."/>
            <person name="Watt J."/>
            <person name="Xi L."/>
            <person name="Xin Y."/>
            <person name="Zhou J."/>
            <person name="Deng J."/>
            <person name="Jiang H."/>
            <person name="Liu Y."/>
            <person name="Qu J."/>
            <person name="Song X.-Z."/>
            <person name="Zhang L."/>
            <person name="Villasana D."/>
            <person name="Johnson A."/>
            <person name="Liu J."/>
            <person name="Liyanage D."/>
            <person name="Lorensuhewa L."/>
            <person name="Robinson T."/>
            <person name="Song A."/>
            <person name="Song B.-B."/>
            <person name="Dinh H."/>
            <person name="Thornton R."/>
            <person name="Coyle M."/>
            <person name="Francisco L."/>
            <person name="Jackson L."/>
            <person name="Javaid M."/>
            <person name="Korchina V."/>
            <person name="Kovar C."/>
            <person name="Mata R."/>
            <person name="Mathew T."/>
            <person name="Ngo R."/>
            <person name="Nguyen L."/>
            <person name="Nguyen N."/>
            <person name="Okwuonu G."/>
            <person name="Ongeri F."/>
            <person name="Pham C."/>
            <person name="Simmons D."/>
            <person name="Wilczek-Boney K."/>
            <person name="Hale W."/>
            <person name="Jakkamsetti A."/>
            <person name="Pham P."/>
            <person name="Ruth R."/>
            <person name="San Lucas F."/>
            <person name="Warren J."/>
            <person name="Zhang J."/>
            <person name="Zhao Z."/>
            <person name="Zhou C."/>
            <person name="Zhu D."/>
            <person name="Lee S."/>
            <person name="Bess C."/>
            <person name="Blankenburg K."/>
            <person name="Forbes L."/>
            <person name="Fu Q."/>
            <person name="Gubbala S."/>
            <person name="Hirani K."/>
            <person name="Jayaseelan J.C."/>
            <person name="Lara F."/>
            <person name="Munidasa M."/>
            <person name="Palculict T."/>
            <person name="Patil S."/>
            <person name="Pu L.-L."/>
            <person name="Saada N."/>
            <person name="Tang L."/>
            <person name="Weissenberger G."/>
            <person name="Zhu Y."/>
            <person name="Hemphill L."/>
            <person name="Shang Y."/>
            <person name="Youmans B."/>
            <person name="Ayvaz T."/>
            <person name="Ross M."/>
            <person name="Santibanez J."/>
            <person name="Aqrawi P."/>
            <person name="Gross S."/>
            <person name="Joshi V."/>
            <person name="Fowler G."/>
            <person name="Nazareth L."/>
            <person name="Reid J."/>
            <person name="Worley K."/>
            <person name="Petrosino J."/>
            <person name="Highlander S."/>
            <person name="Gibbs R."/>
        </authorList>
    </citation>
    <scope>NUCLEOTIDE SEQUENCE [LARGE SCALE GENOMIC DNA]</scope>
    <source>
        <strain evidence="9">DSM 20601</strain>
    </source>
</reference>
<proteinExistence type="inferred from homology"/>
<evidence type="ECO:0000256" key="4">
    <source>
        <dbReference type="ARBA" id="ARBA00023125"/>
    </source>
</evidence>
<dbReference type="HAMAP" id="MF_00693">
    <property type="entry name" value="Transcrip_reg_TACO1"/>
    <property type="match status" value="1"/>
</dbReference>
<sequence length="245" mass="27138">MIMMSGHSKWNNIQGRKNAQDAKRAKTFQKIAKELYVAAKGGADPDMNPSLRLVMDKAKAANMPNDNIKRAIDKATGANATENYEEVTYEGYGPAGVAVLVHALTDNKNRTSTNVRVGFNKNGGSLGETGTVNYLFDRKGYLVIERTDTEVEEDNFMLEAIEAGAEDVFVYPEVFEVLTDPSDFTAVKDSLQDAGYVFAEANLIMKPQTTIEVPEDKKEQLEQMIDVLEEDDDVQEVYTNAAHLI</sequence>
<keyword evidence="2 6" id="KW-0963">Cytoplasm</keyword>
<name>D7UZ05_LISGR</name>
<comment type="similarity">
    <text evidence="1 6">Belongs to the TACO1 family.</text>
</comment>
<dbReference type="InterPro" id="IPR049083">
    <property type="entry name" value="TACO1_YebC_N"/>
</dbReference>
<dbReference type="InterPro" id="IPR048300">
    <property type="entry name" value="TACO1_YebC-like_2nd/3rd_dom"/>
</dbReference>
<comment type="subcellular location">
    <subcellularLocation>
        <location evidence="6">Cytoplasm</location>
    </subcellularLocation>
</comment>
<protein>
    <recommendedName>
        <fullName evidence="6">Probable transcriptional regulatory protein HMPREF0556_12257</fullName>
    </recommendedName>
</protein>
<dbReference type="InterPro" id="IPR017856">
    <property type="entry name" value="Integrase-like_N"/>
</dbReference>
<keyword evidence="5 6" id="KW-0804">Transcription</keyword>
<feature type="domain" description="TACO1/YebC-like N-terminal" evidence="8">
    <location>
        <begin position="8"/>
        <end position="77"/>
    </location>
</feature>
<dbReference type="Gene3D" id="3.30.70.980">
    <property type="match status" value="2"/>
</dbReference>